<name>A0A640VU76_9RHOB</name>
<reference evidence="1 2" key="1">
    <citation type="submission" date="2019-12" db="EMBL/GenBank/DDBJ databases">
        <title>Roseobacter cerasinus sp. nov., isolated from seawater around aquaculture.</title>
        <authorList>
            <person name="Muramatsu S."/>
            <person name="Takabe Y."/>
            <person name="Mori K."/>
            <person name="Takaichi S."/>
            <person name="Hanada S."/>
        </authorList>
    </citation>
    <scope>NUCLEOTIDE SEQUENCE [LARGE SCALE GENOMIC DNA]</scope>
    <source>
        <strain evidence="1 2">AI77</strain>
    </source>
</reference>
<dbReference type="EMBL" id="BLIV01000008">
    <property type="protein sequence ID" value="GFE51948.1"/>
    <property type="molecule type" value="Genomic_DNA"/>
</dbReference>
<accession>A0A640VU76</accession>
<sequence length="235" mass="25916">MVLKFSQQQFIALEAQAAAGWDRETAKELQALYSHYMAALGVALDDITAFVRTVRDYAQAYHITSKREVFKLAVIGVSLGAHFPHDPRFEHGVASSLGRTGIPQNRRLVLLSDFVETWLGATWTGEGLDVVGARLVARIDSSLPLEAALRGLVAQSPSLAPRARRKAFLDACLVHADGYGLRTPERRLAYVGAALIHGIYWFDDPLMGGLRRIVAETETPDLMRDQMAEFYAGFA</sequence>
<dbReference type="AlphaFoldDB" id="A0A640VU76"/>
<gene>
    <name evidence="1" type="ORF">So717_37010</name>
</gene>
<protein>
    <submittedName>
        <fullName evidence="1">Uncharacterized protein</fullName>
    </submittedName>
</protein>
<evidence type="ECO:0000313" key="2">
    <source>
        <dbReference type="Proteomes" id="UP000436522"/>
    </source>
</evidence>
<proteinExistence type="predicted"/>
<keyword evidence="2" id="KW-1185">Reference proteome</keyword>
<dbReference type="Proteomes" id="UP000436522">
    <property type="component" value="Unassembled WGS sequence"/>
</dbReference>
<evidence type="ECO:0000313" key="1">
    <source>
        <dbReference type="EMBL" id="GFE51948.1"/>
    </source>
</evidence>
<comment type="caution">
    <text evidence="1">The sequence shown here is derived from an EMBL/GenBank/DDBJ whole genome shotgun (WGS) entry which is preliminary data.</text>
</comment>
<organism evidence="1 2">
    <name type="scientific">Roseobacter cerasinus</name>
    <dbReference type="NCBI Taxonomy" id="2602289"/>
    <lineage>
        <taxon>Bacteria</taxon>
        <taxon>Pseudomonadati</taxon>
        <taxon>Pseudomonadota</taxon>
        <taxon>Alphaproteobacteria</taxon>
        <taxon>Rhodobacterales</taxon>
        <taxon>Roseobacteraceae</taxon>
        <taxon>Roseobacter</taxon>
    </lineage>
</organism>